<comment type="similarity">
    <text evidence="2 8">Belongs to the glycosyltransferase 3 family.</text>
</comment>
<feature type="region of interest" description="Disordered" evidence="9">
    <location>
        <begin position="700"/>
        <end position="747"/>
    </location>
</feature>
<dbReference type="PANTHER" id="PTHR10176">
    <property type="entry name" value="GLYCOGEN SYNTHASE"/>
    <property type="match status" value="1"/>
</dbReference>
<keyword evidence="6 8" id="KW-0320">Glycogen biosynthesis</keyword>
<dbReference type="STRING" id="50429.A0A2B4SSS5"/>
<name>A0A2B4SSS5_STYPI</name>
<dbReference type="EC" id="2.4.1.11" evidence="8"/>
<dbReference type="GO" id="GO:0005737">
    <property type="term" value="C:cytoplasm"/>
    <property type="evidence" value="ECO:0007669"/>
    <property type="project" value="TreeGrafter"/>
</dbReference>
<protein>
    <recommendedName>
        <fullName evidence="8">Glycogen [starch] synthase</fullName>
        <ecNumber evidence="8">2.4.1.11</ecNumber>
    </recommendedName>
</protein>
<dbReference type="Gene3D" id="3.40.50.2000">
    <property type="entry name" value="Glycogen Phosphorylase B"/>
    <property type="match status" value="2"/>
</dbReference>
<comment type="catalytic activity">
    <reaction evidence="7">
        <text>[(1-&gt;4)-alpha-D-glucosyl](n) + UDP-alpha-D-glucose = [(1-&gt;4)-alpha-D-glucosyl](n+1) + UDP + H(+)</text>
        <dbReference type="Rhea" id="RHEA:18549"/>
        <dbReference type="Rhea" id="RHEA-COMP:9584"/>
        <dbReference type="Rhea" id="RHEA-COMP:9587"/>
        <dbReference type="ChEBI" id="CHEBI:15378"/>
        <dbReference type="ChEBI" id="CHEBI:15444"/>
        <dbReference type="ChEBI" id="CHEBI:58223"/>
        <dbReference type="ChEBI" id="CHEBI:58885"/>
        <dbReference type="EC" id="2.4.1.11"/>
    </reaction>
    <physiologicalReaction direction="left-to-right" evidence="7">
        <dbReference type="Rhea" id="RHEA:18550"/>
    </physiologicalReaction>
</comment>
<keyword evidence="5 8" id="KW-0808">Transferase</keyword>
<keyword evidence="4 8" id="KW-0328">Glycosyltransferase</keyword>
<dbReference type="PANTHER" id="PTHR10176:SF3">
    <property type="entry name" value="GLYCOGEN [STARCH] SYNTHASE"/>
    <property type="match status" value="1"/>
</dbReference>
<accession>A0A2B4SSS5</accession>
<comment type="pathway">
    <text evidence="1 8">Glycan biosynthesis; glycogen biosynthesis.</text>
</comment>
<evidence type="ECO:0000256" key="9">
    <source>
        <dbReference type="SAM" id="MobiDB-lite"/>
    </source>
</evidence>
<dbReference type="EMBL" id="LSMT01000033">
    <property type="protein sequence ID" value="PFX31602.1"/>
    <property type="molecule type" value="Genomic_DNA"/>
</dbReference>
<dbReference type="GO" id="GO:0004373">
    <property type="term" value="F:alpha-1,4-glucan glucosyltransferase (UDP-glucose donor) activity"/>
    <property type="evidence" value="ECO:0007669"/>
    <property type="project" value="UniProtKB-EC"/>
</dbReference>
<evidence type="ECO:0000256" key="1">
    <source>
        <dbReference type="ARBA" id="ARBA00004964"/>
    </source>
</evidence>
<dbReference type="GO" id="GO:0005978">
    <property type="term" value="P:glycogen biosynthetic process"/>
    <property type="evidence" value="ECO:0007669"/>
    <property type="project" value="UniProtKB-UniPathway"/>
</dbReference>
<evidence type="ECO:0000313" key="11">
    <source>
        <dbReference type="Proteomes" id="UP000225706"/>
    </source>
</evidence>
<dbReference type="SUPFAM" id="SSF53756">
    <property type="entry name" value="UDP-Glycosyltransferase/glycogen phosphorylase"/>
    <property type="match status" value="2"/>
</dbReference>
<sequence length="747" mass="85095">MCDPSSCFRLIFRFFTSFFESTESIPFISFFSKLQKQRALMRSRRDQTDGDMETIRSGIQSLEPAGIPESKFEVGCERTMERTLSGASDILVRPWDGVPNQEPHYFTFEVSWEVANKVGGIYTVIRSKAPAAVDVLGNKYCLIGIYNDLQCKTEVEMMEPEDPAMKGAVQAMRDSGVETHFGRWLIDGYPKVVLFNIGSIYHKLGQMKNDFWKKTHIGIPEPDTECNDAVVLGFLVAQFIGEFRARCEPDLPIAAHFHEWQAGVGLVLLRMTNVAVATIFTTHATLLGRYLCAANVDFYNNLDRFDVDKEAGDRKIYHRYCLERAAANNAHVFTTVSHITADEAEHLLKRRAEIVLPNGLNVVKYTALHEFQNLHAISKEKICNFVRGHFHGHLDFDMDKTLFFFSAGRYEYFNKGADLYIEALARLNHLLKSSGSDVTVVAFLIFPARTSNFNVDSLKGQAVTKQLSDTVSEIQDKIGKRIYESCLGGKLPDGNKLLEADEIIKLKRCILGAKRPNLPAIVTHNMLEDSVDPILCHLRRTHLFNKPEDRVKVIFHPEFLSTISPLLPIDYSEFVRGCHLGVFPSYYEPWGYTPAECTVMGIPSVSTNLSGFGRFMAEHVTDPTSYGIYLVDRRFKSAEESIVELTQYMMSFCKLTRRQRIIQRNRTERLSELLDWRSLHRYYTRARLLALHHLQPDKYEKPSMTEEAQSNFIYPRPSSEPPSPVPSECGSDTGEDEEDTKHRLFSD</sequence>
<proteinExistence type="inferred from homology"/>
<gene>
    <name evidence="10" type="primary">GlyS</name>
    <name evidence="10" type="ORF">AWC38_SpisGene3506</name>
</gene>
<keyword evidence="11" id="KW-1185">Reference proteome</keyword>
<evidence type="ECO:0000256" key="8">
    <source>
        <dbReference type="RuleBase" id="RU363104"/>
    </source>
</evidence>
<evidence type="ECO:0000256" key="6">
    <source>
        <dbReference type="ARBA" id="ARBA00023056"/>
    </source>
</evidence>
<evidence type="ECO:0000313" key="10">
    <source>
        <dbReference type="EMBL" id="PFX31602.1"/>
    </source>
</evidence>
<dbReference type="FunFam" id="3.40.50.2000:FF:000014">
    <property type="entry name" value="Glycogen [starch] synthase"/>
    <property type="match status" value="1"/>
</dbReference>
<dbReference type="InterPro" id="IPR008631">
    <property type="entry name" value="Glycogen_synth"/>
</dbReference>
<comment type="function">
    <text evidence="8">Transfers the glycosyl residue from UDP-Glc to the non-reducing end of alpha-1,4-glucan.</text>
</comment>
<comment type="caution">
    <text evidence="10">The sequence shown here is derived from an EMBL/GenBank/DDBJ whole genome shotgun (WGS) entry which is preliminary data.</text>
</comment>
<reference evidence="11" key="1">
    <citation type="journal article" date="2017" name="bioRxiv">
        <title>Comparative analysis of the genomes of Stylophora pistillata and Acropora digitifera provides evidence for extensive differences between species of corals.</title>
        <authorList>
            <person name="Voolstra C.R."/>
            <person name="Li Y."/>
            <person name="Liew Y.J."/>
            <person name="Baumgarten S."/>
            <person name="Zoccola D."/>
            <person name="Flot J.-F."/>
            <person name="Tambutte S."/>
            <person name="Allemand D."/>
            <person name="Aranda M."/>
        </authorList>
    </citation>
    <scope>NUCLEOTIDE SEQUENCE [LARGE SCALE GENOMIC DNA]</scope>
</reference>
<organism evidence="10 11">
    <name type="scientific">Stylophora pistillata</name>
    <name type="common">Smooth cauliflower coral</name>
    <dbReference type="NCBI Taxonomy" id="50429"/>
    <lineage>
        <taxon>Eukaryota</taxon>
        <taxon>Metazoa</taxon>
        <taxon>Cnidaria</taxon>
        <taxon>Anthozoa</taxon>
        <taxon>Hexacorallia</taxon>
        <taxon>Scleractinia</taxon>
        <taxon>Astrocoeniina</taxon>
        <taxon>Pocilloporidae</taxon>
        <taxon>Stylophora</taxon>
    </lineage>
</organism>
<evidence type="ECO:0000256" key="7">
    <source>
        <dbReference type="ARBA" id="ARBA00047345"/>
    </source>
</evidence>
<evidence type="ECO:0000256" key="2">
    <source>
        <dbReference type="ARBA" id="ARBA00010686"/>
    </source>
</evidence>
<evidence type="ECO:0000256" key="4">
    <source>
        <dbReference type="ARBA" id="ARBA00022676"/>
    </source>
</evidence>
<keyword evidence="3" id="KW-0597">Phosphoprotein</keyword>
<dbReference type="AlphaFoldDB" id="A0A2B4SSS5"/>
<dbReference type="Proteomes" id="UP000225706">
    <property type="component" value="Unassembled WGS sequence"/>
</dbReference>
<dbReference type="Pfam" id="PF05693">
    <property type="entry name" value="Glycogen_syn"/>
    <property type="match status" value="1"/>
</dbReference>
<evidence type="ECO:0000256" key="3">
    <source>
        <dbReference type="ARBA" id="ARBA00022553"/>
    </source>
</evidence>
<dbReference type="OrthoDB" id="6335297at2759"/>
<dbReference type="FunFam" id="3.40.50.2000:FF:000028">
    <property type="entry name" value="Glycogen [starch] synthase"/>
    <property type="match status" value="1"/>
</dbReference>
<dbReference type="UniPathway" id="UPA00164"/>
<evidence type="ECO:0000256" key="5">
    <source>
        <dbReference type="ARBA" id="ARBA00022679"/>
    </source>
</evidence>